<evidence type="ECO:0000313" key="8">
    <source>
        <dbReference type="Proteomes" id="UP001501444"/>
    </source>
</evidence>
<name>A0ABN3HQZ8_9ACTN</name>
<keyword evidence="5" id="KW-0067">ATP-binding</keyword>
<dbReference type="Pfam" id="PF00294">
    <property type="entry name" value="PfkB"/>
    <property type="match status" value="1"/>
</dbReference>
<evidence type="ECO:0000313" key="7">
    <source>
        <dbReference type="EMBL" id="GAA2385523.1"/>
    </source>
</evidence>
<dbReference type="InterPro" id="IPR050306">
    <property type="entry name" value="PfkB_Carbo_kinase"/>
</dbReference>
<evidence type="ECO:0000256" key="2">
    <source>
        <dbReference type="ARBA" id="ARBA00022679"/>
    </source>
</evidence>
<accession>A0ABN3HQZ8</accession>
<organism evidence="7 8">
    <name type="scientific">Dactylosporangium salmoneum</name>
    <dbReference type="NCBI Taxonomy" id="53361"/>
    <lineage>
        <taxon>Bacteria</taxon>
        <taxon>Bacillati</taxon>
        <taxon>Actinomycetota</taxon>
        <taxon>Actinomycetes</taxon>
        <taxon>Micromonosporales</taxon>
        <taxon>Micromonosporaceae</taxon>
        <taxon>Dactylosporangium</taxon>
    </lineage>
</organism>
<reference evidence="8" key="1">
    <citation type="journal article" date="2019" name="Int. J. Syst. Evol. Microbiol.">
        <title>The Global Catalogue of Microorganisms (GCM) 10K type strain sequencing project: providing services to taxonomists for standard genome sequencing and annotation.</title>
        <authorList>
            <consortium name="The Broad Institute Genomics Platform"/>
            <consortium name="The Broad Institute Genome Sequencing Center for Infectious Disease"/>
            <person name="Wu L."/>
            <person name="Ma J."/>
        </authorList>
    </citation>
    <scope>NUCLEOTIDE SEQUENCE [LARGE SCALE GENOMIC DNA]</scope>
    <source>
        <strain evidence="8">JCM 3272</strain>
    </source>
</reference>
<sequence>MTVLVIGEALVDIIDGRRRPGGSPMNVAIGLGRLGVPTVLHTSLGDDAAGRLLETHVRASGVALTPQSRGTASTSVAEVSIDSTGAPTYRFAITWDPDPVDVAAGGYRAVHVGSISAMMRPGASVLDAVLDASRASALLTYDLNVRPALMGAPGPARARAEQIIARVDVVKASDEDIAWLYPDLPADRVIERWLAAGARLAVLTRGARGASAATATTAVEVAAAEVLVRDTVGAGDSFMAGILAALDDAGLLTAAGRGRLPVLDREELRRVVGFGIRCAAVTVTREGADPPWRVDVRSAGVGYA</sequence>
<dbReference type="Gene3D" id="3.40.1190.20">
    <property type="match status" value="1"/>
</dbReference>
<gene>
    <name evidence="7" type="ORF">GCM10010170_095490</name>
</gene>
<evidence type="ECO:0000259" key="6">
    <source>
        <dbReference type="Pfam" id="PF00294"/>
    </source>
</evidence>
<dbReference type="InterPro" id="IPR002173">
    <property type="entry name" value="Carboh/pur_kinase_PfkB_CS"/>
</dbReference>
<dbReference type="PANTHER" id="PTHR43085">
    <property type="entry name" value="HEXOKINASE FAMILY MEMBER"/>
    <property type="match status" value="1"/>
</dbReference>
<protein>
    <submittedName>
        <fullName evidence="7">Carbohydrate kinase</fullName>
    </submittedName>
</protein>
<keyword evidence="3" id="KW-0547">Nucleotide-binding</keyword>
<keyword evidence="4 7" id="KW-0418">Kinase</keyword>
<dbReference type="Proteomes" id="UP001501444">
    <property type="component" value="Unassembled WGS sequence"/>
</dbReference>
<evidence type="ECO:0000256" key="4">
    <source>
        <dbReference type="ARBA" id="ARBA00022777"/>
    </source>
</evidence>
<dbReference type="InterPro" id="IPR029056">
    <property type="entry name" value="Ribokinase-like"/>
</dbReference>
<dbReference type="InterPro" id="IPR011611">
    <property type="entry name" value="PfkB_dom"/>
</dbReference>
<evidence type="ECO:0000256" key="3">
    <source>
        <dbReference type="ARBA" id="ARBA00022741"/>
    </source>
</evidence>
<evidence type="ECO:0000256" key="5">
    <source>
        <dbReference type="ARBA" id="ARBA00022840"/>
    </source>
</evidence>
<keyword evidence="8" id="KW-1185">Reference proteome</keyword>
<proteinExistence type="inferred from homology"/>
<comment type="similarity">
    <text evidence="1">Belongs to the carbohydrate kinase PfkB family.</text>
</comment>
<comment type="caution">
    <text evidence="7">The sequence shown here is derived from an EMBL/GenBank/DDBJ whole genome shotgun (WGS) entry which is preliminary data.</text>
</comment>
<dbReference type="SUPFAM" id="SSF53613">
    <property type="entry name" value="Ribokinase-like"/>
    <property type="match status" value="1"/>
</dbReference>
<dbReference type="RefSeq" id="WP_344619359.1">
    <property type="nucleotide sequence ID" value="NZ_BAAARV010000097.1"/>
</dbReference>
<keyword evidence="2" id="KW-0808">Transferase</keyword>
<dbReference type="CDD" id="cd01167">
    <property type="entry name" value="bac_FRK"/>
    <property type="match status" value="1"/>
</dbReference>
<dbReference type="EMBL" id="BAAARV010000097">
    <property type="protein sequence ID" value="GAA2385523.1"/>
    <property type="molecule type" value="Genomic_DNA"/>
</dbReference>
<dbReference type="GO" id="GO:0016301">
    <property type="term" value="F:kinase activity"/>
    <property type="evidence" value="ECO:0007669"/>
    <property type="project" value="UniProtKB-KW"/>
</dbReference>
<dbReference type="PROSITE" id="PS00584">
    <property type="entry name" value="PFKB_KINASES_2"/>
    <property type="match status" value="1"/>
</dbReference>
<evidence type="ECO:0000256" key="1">
    <source>
        <dbReference type="ARBA" id="ARBA00010688"/>
    </source>
</evidence>
<dbReference type="PANTHER" id="PTHR43085:SF1">
    <property type="entry name" value="PSEUDOURIDINE KINASE-RELATED"/>
    <property type="match status" value="1"/>
</dbReference>
<feature type="domain" description="Carbohydrate kinase PfkB" evidence="6">
    <location>
        <begin position="16"/>
        <end position="291"/>
    </location>
</feature>
<dbReference type="PROSITE" id="PS00583">
    <property type="entry name" value="PFKB_KINASES_1"/>
    <property type="match status" value="1"/>
</dbReference>